<sequence length="490" mass="52267">MTQLEDLLAAWVPRQRWFAGKGLPVEALRIESAHTVLDRSDSGGPELRILVVAVSQRGETARYQVLLGLRPGTTLDADLAHAAMGVCAAPGRGSGPGSATVVAYDAAHDAELTSHLLARIAADDGAGPVGFRRIGGAPVRTGLRSIAMTAEQSNTTLVFGEEYVLKIFRRLWPGKNPDLELTTELAGSRHVAPAHGWIEAGVRADGAVPEQRGTGPAPAEGADPRPRPGPAVPTTLAMLQRYLRSATDGWVLAATSVRDLYGSPGAAPEEAGGDFSGEAARLGAATASVHRALARALPTDVLAPDDVRLLAAAMERRLDLAVVDVPELRPYAAPLRAAFQAFADLDDPLPVQRVHGDYHLGQVVRTDTGWILLDFEGEPAAPVEERRRLSSPLRDVAGMLRSFDYAARHQLIGHIDEEALAGPARAWAQLNRDAFSAGYEDSGGVAPEKHQVVLRAFEYDKAVYEVLYEARNRPAWLRVPLDSIAALAAG</sequence>
<comment type="catalytic activity">
    <reaction evidence="14">
        <text>D-maltose + ATP = alpha-maltose 1-phosphate + ADP + H(+)</text>
        <dbReference type="Rhea" id="RHEA:31915"/>
        <dbReference type="ChEBI" id="CHEBI:15378"/>
        <dbReference type="ChEBI" id="CHEBI:17306"/>
        <dbReference type="ChEBI" id="CHEBI:30616"/>
        <dbReference type="ChEBI" id="CHEBI:63576"/>
        <dbReference type="ChEBI" id="CHEBI:456216"/>
        <dbReference type="EC" id="2.7.1.175"/>
    </reaction>
</comment>
<feature type="domain" description="Maltokinase N-terminal cap" evidence="16">
    <location>
        <begin position="11"/>
        <end position="109"/>
    </location>
</feature>
<dbReference type="RefSeq" id="WP_106583350.1">
    <property type="nucleotide sequence ID" value="NZ_PYGA01000008.1"/>
</dbReference>
<evidence type="ECO:0000256" key="12">
    <source>
        <dbReference type="ARBA" id="ARBA00023277"/>
    </source>
</evidence>
<dbReference type="GO" id="GO:0005524">
    <property type="term" value="F:ATP binding"/>
    <property type="evidence" value="ECO:0007669"/>
    <property type="project" value="UniProtKB-KW"/>
</dbReference>
<evidence type="ECO:0000256" key="13">
    <source>
        <dbReference type="ARBA" id="ARBA00031251"/>
    </source>
</evidence>
<evidence type="ECO:0000256" key="2">
    <source>
        <dbReference type="ARBA" id="ARBA00006219"/>
    </source>
</evidence>
<evidence type="ECO:0000313" key="17">
    <source>
        <dbReference type="EMBL" id="PSK97473.1"/>
    </source>
</evidence>
<evidence type="ECO:0000256" key="5">
    <source>
        <dbReference type="ARBA" id="ARBA00013882"/>
    </source>
</evidence>
<evidence type="ECO:0000259" key="16">
    <source>
        <dbReference type="Pfam" id="PF18085"/>
    </source>
</evidence>
<comment type="caution">
    <text evidence="17">The sequence shown here is derived from an EMBL/GenBank/DDBJ whole genome shotgun (WGS) entry which is preliminary data.</text>
</comment>
<name>A0A2P8DJS6_9ACTN</name>
<evidence type="ECO:0000313" key="18">
    <source>
        <dbReference type="Proteomes" id="UP000240542"/>
    </source>
</evidence>
<proteinExistence type="inferred from homology"/>
<dbReference type="InterPro" id="IPR040999">
    <property type="entry name" value="Mak_N_cap"/>
</dbReference>
<organism evidence="17 18">
    <name type="scientific">Murinocardiopsis flavida</name>
    <dbReference type="NCBI Taxonomy" id="645275"/>
    <lineage>
        <taxon>Bacteria</taxon>
        <taxon>Bacillati</taxon>
        <taxon>Actinomycetota</taxon>
        <taxon>Actinomycetes</taxon>
        <taxon>Streptosporangiales</taxon>
        <taxon>Nocardiopsidaceae</taxon>
        <taxon>Murinocardiopsis</taxon>
    </lineage>
</organism>
<keyword evidence="9 17" id="KW-0418">Kinase</keyword>
<protein>
    <recommendedName>
        <fullName evidence="5">Maltokinase</fullName>
        <ecNumber evidence="4">2.7.1.175</ecNumber>
    </recommendedName>
    <alternativeName>
        <fullName evidence="13">Maltose-1-phosphate synthase</fullName>
    </alternativeName>
</protein>
<dbReference type="UniPathway" id="UPA00164"/>
<evidence type="ECO:0000256" key="4">
    <source>
        <dbReference type="ARBA" id="ARBA00011962"/>
    </source>
</evidence>
<dbReference type="Proteomes" id="UP000240542">
    <property type="component" value="Unassembled WGS sequence"/>
</dbReference>
<keyword evidence="7" id="KW-0808">Transferase</keyword>
<dbReference type="GO" id="GO:0016301">
    <property type="term" value="F:kinase activity"/>
    <property type="evidence" value="ECO:0007669"/>
    <property type="project" value="UniProtKB-KW"/>
</dbReference>
<comment type="subunit">
    <text evidence="3">Monomer.</text>
</comment>
<accession>A0A2P8DJS6</accession>
<comment type="similarity">
    <text evidence="2">Belongs to the aminoglycoside phosphotransferase family.</text>
</comment>
<keyword evidence="8" id="KW-0547">Nucleotide-binding</keyword>
<evidence type="ECO:0000256" key="1">
    <source>
        <dbReference type="ARBA" id="ARBA00004964"/>
    </source>
</evidence>
<evidence type="ECO:0000256" key="14">
    <source>
        <dbReference type="ARBA" id="ARBA00049067"/>
    </source>
</evidence>
<feature type="region of interest" description="Disordered" evidence="15">
    <location>
        <begin position="207"/>
        <end position="231"/>
    </location>
</feature>
<evidence type="ECO:0000256" key="7">
    <source>
        <dbReference type="ARBA" id="ARBA00022679"/>
    </source>
</evidence>
<keyword evidence="18" id="KW-1185">Reference proteome</keyword>
<evidence type="ECO:0000256" key="11">
    <source>
        <dbReference type="ARBA" id="ARBA00023056"/>
    </source>
</evidence>
<keyword evidence="11" id="KW-0320">Glycogen biosynthesis</keyword>
<comment type="pathway">
    <text evidence="1">Glycan biosynthesis; glycogen biosynthesis.</text>
</comment>
<dbReference type="OrthoDB" id="3787729at2"/>
<evidence type="ECO:0000256" key="6">
    <source>
        <dbReference type="ARBA" id="ARBA00022600"/>
    </source>
</evidence>
<keyword evidence="10" id="KW-0067">ATP-binding</keyword>
<evidence type="ECO:0000256" key="9">
    <source>
        <dbReference type="ARBA" id="ARBA00022777"/>
    </source>
</evidence>
<dbReference type="GO" id="GO:0005978">
    <property type="term" value="P:glycogen biosynthetic process"/>
    <property type="evidence" value="ECO:0007669"/>
    <property type="project" value="UniProtKB-UniPathway"/>
</dbReference>
<evidence type="ECO:0000256" key="10">
    <source>
        <dbReference type="ARBA" id="ARBA00022840"/>
    </source>
</evidence>
<evidence type="ECO:0000256" key="3">
    <source>
        <dbReference type="ARBA" id="ARBA00011245"/>
    </source>
</evidence>
<keyword evidence="12" id="KW-0119">Carbohydrate metabolism</keyword>
<dbReference type="SUPFAM" id="SSF56112">
    <property type="entry name" value="Protein kinase-like (PK-like)"/>
    <property type="match status" value="1"/>
</dbReference>
<dbReference type="InterPro" id="IPR011009">
    <property type="entry name" value="Kinase-like_dom_sf"/>
</dbReference>
<dbReference type="Pfam" id="PF18085">
    <property type="entry name" value="Mak_N_cap"/>
    <property type="match status" value="1"/>
</dbReference>
<evidence type="ECO:0000256" key="15">
    <source>
        <dbReference type="SAM" id="MobiDB-lite"/>
    </source>
</evidence>
<dbReference type="AlphaFoldDB" id="A0A2P8DJS6"/>
<keyword evidence="6" id="KW-0321">Glycogen metabolism</keyword>
<gene>
    <name evidence="17" type="ORF">CLV63_108193</name>
</gene>
<dbReference type="EC" id="2.7.1.175" evidence="4"/>
<dbReference type="Gene3D" id="3.90.1200.10">
    <property type="match status" value="1"/>
</dbReference>
<dbReference type="EMBL" id="PYGA01000008">
    <property type="protein sequence ID" value="PSK97473.1"/>
    <property type="molecule type" value="Genomic_DNA"/>
</dbReference>
<reference evidence="17 18" key="1">
    <citation type="submission" date="2018-03" db="EMBL/GenBank/DDBJ databases">
        <title>Genomic Encyclopedia of Archaeal and Bacterial Type Strains, Phase II (KMG-II): from individual species to whole genera.</title>
        <authorList>
            <person name="Goeker M."/>
        </authorList>
    </citation>
    <scope>NUCLEOTIDE SEQUENCE [LARGE SCALE GENOMIC DNA]</scope>
    <source>
        <strain evidence="17 18">DSM 45312</strain>
    </source>
</reference>
<evidence type="ECO:0000256" key="8">
    <source>
        <dbReference type="ARBA" id="ARBA00022741"/>
    </source>
</evidence>